<dbReference type="InterPro" id="IPR000524">
    <property type="entry name" value="Tscrpt_reg_HTH_GntR"/>
</dbReference>
<keyword evidence="8" id="KW-1185">Reference proteome</keyword>
<gene>
    <name evidence="7" type="ORF">JKJ07_43875</name>
</gene>
<accession>A0ABS1W3C9</accession>
<dbReference type="InterPro" id="IPR036388">
    <property type="entry name" value="WH-like_DNA-bd_sf"/>
</dbReference>
<dbReference type="InterPro" id="IPR004839">
    <property type="entry name" value="Aminotransferase_I/II_large"/>
</dbReference>
<comment type="similarity">
    <text evidence="1">In the C-terminal section; belongs to the class-I pyridoxal-phosphate-dependent aminotransferase family.</text>
</comment>
<dbReference type="Proteomes" id="UP000598996">
    <property type="component" value="Unassembled WGS sequence"/>
</dbReference>
<keyword evidence="3" id="KW-0805">Transcription regulation</keyword>
<dbReference type="Pfam" id="PF00392">
    <property type="entry name" value="GntR"/>
    <property type="match status" value="1"/>
</dbReference>
<evidence type="ECO:0000256" key="5">
    <source>
        <dbReference type="ARBA" id="ARBA00023163"/>
    </source>
</evidence>
<keyword evidence="2" id="KW-0663">Pyridoxal phosphate</keyword>
<evidence type="ECO:0000256" key="1">
    <source>
        <dbReference type="ARBA" id="ARBA00005384"/>
    </source>
</evidence>
<keyword evidence="4" id="KW-0238">DNA-binding</keyword>
<keyword evidence="7" id="KW-0808">Transferase</keyword>
<dbReference type="Pfam" id="PF00155">
    <property type="entry name" value="Aminotran_1_2"/>
    <property type="match status" value="1"/>
</dbReference>
<evidence type="ECO:0000256" key="3">
    <source>
        <dbReference type="ARBA" id="ARBA00023015"/>
    </source>
</evidence>
<dbReference type="CDD" id="cd00609">
    <property type="entry name" value="AAT_like"/>
    <property type="match status" value="1"/>
</dbReference>
<keyword evidence="5" id="KW-0804">Transcription</keyword>
<reference evidence="7 8" key="1">
    <citation type="submission" date="2021-01" db="EMBL/GenBank/DDBJ databases">
        <title>Actinoplanes sp. nov. LDG1-01 isolated from lichen.</title>
        <authorList>
            <person name="Saeng-In P."/>
            <person name="Phongsopitanun W."/>
            <person name="Kanchanasin P."/>
            <person name="Yuki M."/>
            <person name="Kudo T."/>
            <person name="Ohkuma M."/>
            <person name="Tanasupawat S."/>
        </authorList>
    </citation>
    <scope>NUCLEOTIDE SEQUENCE [LARGE SCALE GENOMIC DNA]</scope>
    <source>
        <strain evidence="7 8">LDG1-01</strain>
    </source>
</reference>
<dbReference type="SUPFAM" id="SSF53383">
    <property type="entry name" value="PLP-dependent transferases"/>
    <property type="match status" value="1"/>
</dbReference>
<protein>
    <submittedName>
        <fullName evidence="7">PLP-dependent aminotransferase family protein</fullName>
    </submittedName>
</protein>
<dbReference type="PROSITE" id="PS50949">
    <property type="entry name" value="HTH_GNTR"/>
    <property type="match status" value="1"/>
</dbReference>
<dbReference type="PANTHER" id="PTHR46577">
    <property type="entry name" value="HTH-TYPE TRANSCRIPTIONAL REGULATORY PROTEIN GABR"/>
    <property type="match status" value="1"/>
</dbReference>
<name>A0ABS1W3C9_9ACTN</name>
<evidence type="ECO:0000259" key="6">
    <source>
        <dbReference type="PROSITE" id="PS50949"/>
    </source>
</evidence>
<dbReference type="SUPFAM" id="SSF46785">
    <property type="entry name" value="Winged helix' DNA-binding domain"/>
    <property type="match status" value="1"/>
</dbReference>
<evidence type="ECO:0000256" key="2">
    <source>
        <dbReference type="ARBA" id="ARBA00022898"/>
    </source>
</evidence>
<evidence type="ECO:0000313" key="7">
    <source>
        <dbReference type="EMBL" id="MBL7261246.1"/>
    </source>
</evidence>
<feature type="domain" description="HTH gntR-type" evidence="6">
    <location>
        <begin position="20"/>
        <end position="88"/>
    </location>
</feature>
<dbReference type="InterPro" id="IPR015421">
    <property type="entry name" value="PyrdxlP-dep_Trfase_major"/>
</dbReference>
<organism evidence="7 8">
    <name type="scientific">Paractinoplanes lichenicola</name>
    <dbReference type="NCBI Taxonomy" id="2802976"/>
    <lineage>
        <taxon>Bacteria</taxon>
        <taxon>Bacillati</taxon>
        <taxon>Actinomycetota</taxon>
        <taxon>Actinomycetes</taxon>
        <taxon>Micromonosporales</taxon>
        <taxon>Micromonosporaceae</taxon>
        <taxon>Paractinoplanes</taxon>
    </lineage>
</organism>
<dbReference type="InterPro" id="IPR051446">
    <property type="entry name" value="HTH_trans_reg/aminotransferase"/>
</dbReference>
<dbReference type="RefSeq" id="WP_202997972.1">
    <property type="nucleotide sequence ID" value="NZ_JAENHO010000018.1"/>
</dbReference>
<dbReference type="InterPro" id="IPR015424">
    <property type="entry name" value="PyrdxlP-dep_Trfase"/>
</dbReference>
<keyword evidence="7" id="KW-0032">Aminotransferase</keyword>
<dbReference type="CDD" id="cd07377">
    <property type="entry name" value="WHTH_GntR"/>
    <property type="match status" value="1"/>
</dbReference>
<evidence type="ECO:0000256" key="4">
    <source>
        <dbReference type="ARBA" id="ARBA00023125"/>
    </source>
</evidence>
<comment type="caution">
    <text evidence="7">The sequence shown here is derived from an EMBL/GenBank/DDBJ whole genome shotgun (WGS) entry which is preliminary data.</text>
</comment>
<dbReference type="PANTHER" id="PTHR46577:SF1">
    <property type="entry name" value="HTH-TYPE TRANSCRIPTIONAL REGULATORY PROTEIN GABR"/>
    <property type="match status" value="1"/>
</dbReference>
<dbReference type="InterPro" id="IPR036390">
    <property type="entry name" value="WH_DNA-bd_sf"/>
</dbReference>
<dbReference type="GO" id="GO:0008483">
    <property type="term" value="F:transaminase activity"/>
    <property type="evidence" value="ECO:0007669"/>
    <property type="project" value="UniProtKB-KW"/>
</dbReference>
<sequence>MPVSRTNLAWETLLELPARGPRHVALASALRSAIRSGRVPAGAALPPSRLLAPALGCSRWVVTQAYAQLATEGYVEGRTGSATRVRYQGSQPPTVPMTPDKKPLDLAPGLPDLRFFPRRQWADALSAAAATADLGYPPPDGLPELRTVLAEYLNRSRGAAADPSSVVICNGIRDAVGRLCRGLFAAGHRAIAVEDPGWGALRAVAADAGLRPWPVPVDSDGLRVAELPSPVRAVLLSPAHQFPTGAVLSPARRAALIDWARSVDGVIVEDEYDSEFRYDRKPVGCLQGLDPSRVVLVGSAHKTLAPAVGVGWAVAPPQWRTALATGAPASPIDQAAFAGFVAAGRYDRHLHRARQRYRARRDLLIASLRESLPGCTTQGVAAGLHVVCSWPGLDEGALAAAARSAGVAVMTLADYRVAPGPPGLVLGYGNIGDAAVPRAVSVLARGHRESGSGPA</sequence>
<dbReference type="Gene3D" id="3.40.640.10">
    <property type="entry name" value="Type I PLP-dependent aspartate aminotransferase-like (Major domain)"/>
    <property type="match status" value="1"/>
</dbReference>
<dbReference type="Gene3D" id="1.10.10.10">
    <property type="entry name" value="Winged helix-like DNA-binding domain superfamily/Winged helix DNA-binding domain"/>
    <property type="match status" value="1"/>
</dbReference>
<proteinExistence type="inferred from homology"/>
<dbReference type="EMBL" id="JAENHO010000018">
    <property type="protein sequence ID" value="MBL7261246.1"/>
    <property type="molecule type" value="Genomic_DNA"/>
</dbReference>
<dbReference type="SMART" id="SM00345">
    <property type="entry name" value="HTH_GNTR"/>
    <property type="match status" value="1"/>
</dbReference>
<evidence type="ECO:0000313" key="8">
    <source>
        <dbReference type="Proteomes" id="UP000598996"/>
    </source>
</evidence>